<dbReference type="Proteomes" id="UP000006377">
    <property type="component" value="Chromosome"/>
</dbReference>
<evidence type="ECO:0000313" key="1">
    <source>
        <dbReference type="EMBL" id="ABS63815.1"/>
    </source>
</evidence>
<sequence length="86" mass="10063">MNELERPMADETSTSDLPERITVLARDFTPAAMEFHRRNMSEKGYRMEGQIVQRKFQMIEGMGAPKDLFEGELFYAVTFVRKNIEK</sequence>
<organism evidence="1 2">
    <name type="scientific">Parvibaculum lavamentivorans (strain DS-1 / DSM 13023 / NCIMB 13966)</name>
    <dbReference type="NCBI Taxonomy" id="402881"/>
    <lineage>
        <taxon>Bacteria</taxon>
        <taxon>Pseudomonadati</taxon>
        <taxon>Pseudomonadota</taxon>
        <taxon>Alphaproteobacteria</taxon>
        <taxon>Hyphomicrobiales</taxon>
        <taxon>Parvibaculaceae</taxon>
        <taxon>Parvibaculum</taxon>
    </lineage>
</organism>
<accession>A7HV82</accession>
<proteinExistence type="predicted"/>
<dbReference type="EMBL" id="CP000774">
    <property type="protein sequence ID" value="ABS63815.1"/>
    <property type="molecule type" value="Genomic_DNA"/>
</dbReference>
<dbReference type="STRING" id="402881.Plav_2201"/>
<dbReference type="KEGG" id="pla:Plav_2201"/>
<evidence type="ECO:0000313" key="2">
    <source>
        <dbReference type="Proteomes" id="UP000006377"/>
    </source>
</evidence>
<reference evidence="1 2" key="1">
    <citation type="journal article" date="2011" name="Stand. Genomic Sci.">
        <title>Complete genome sequence of Parvibaculum lavamentivorans type strain (DS-1(T)).</title>
        <authorList>
            <person name="Schleheck D."/>
            <person name="Weiss M."/>
            <person name="Pitluck S."/>
            <person name="Bruce D."/>
            <person name="Land M.L."/>
            <person name="Han S."/>
            <person name="Saunders E."/>
            <person name="Tapia R."/>
            <person name="Detter C."/>
            <person name="Brettin T."/>
            <person name="Han J."/>
            <person name="Woyke T."/>
            <person name="Goodwin L."/>
            <person name="Pennacchio L."/>
            <person name="Nolan M."/>
            <person name="Cook A.M."/>
            <person name="Kjelleberg S."/>
            <person name="Thomas T."/>
        </authorList>
    </citation>
    <scope>NUCLEOTIDE SEQUENCE [LARGE SCALE GENOMIC DNA]</scope>
    <source>
        <strain evidence="2">DS-1 / DSM 13023 / NCIMB 13966</strain>
    </source>
</reference>
<dbReference type="HOGENOM" id="CLU_2664292_0_0_5"/>
<dbReference type="eggNOG" id="ENOG50337Z3">
    <property type="taxonomic scope" value="Bacteria"/>
</dbReference>
<name>A7HV82_PARL1</name>
<evidence type="ECO:0008006" key="3">
    <source>
        <dbReference type="Google" id="ProtNLM"/>
    </source>
</evidence>
<dbReference type="AlphaFoldDB" id="A7HV82"/>
<gene>
    <name evidence="1" type="ordered locus">Plav_2201</name>
</gene>
<keyword evidence="2" id="KW-1185">Reference proteome</keyword>
<protein>
    <recommendedName>
        <fullName evidence="3">AMP nucleosidase</fullName>
    </recommendedName>
</protein>